<evidence type="ECO:0008006" key="5">
    <source>
        <dbReference type="Google" id="ProtNLM"/>
    </source>
</evidence>
<protein>
    <recommendedName>
        <fullName evidence="5">Peptidase propeptide and YPEB domain-containing protein</fullName>
    </recommendedName>
</protein>
<gene>
    <name evidence="3" type="ORF">HB662_26440</name>
</gene>
<organism evidence="3 4">
    <name type="scientific">Falsiroseomonas frigidaquae</name>
    <dbReference type="NCBI Taxonomy" id="487318"/>
    <lineage>
        <taxon>Bacteria</taxon>
        <taxon>Pseudomonadati</taxon>
        <taxon>Pseudomonadota</taxon>
        <taxon>Alphaproteobacteria</taxon>
        <taxon>Acetobacterales</taxon>
        <taxon>Roseomonadaceae</taxon>
        <taxon>Falsiroseomonas</taxon>
    </lineage>
</organism>
<keyword evidence="2" id="KW-0732">Signal</keyword>
<feature type="signal peptide" evidence="2">
    <location>
        <begin position="1"/>
        <end position="25"/>
    </location>
</feature>
<proteinExistence type="predicted"/>
<dbReference type="SUPFAM" id="SSF101756">
    <property type="entry name" value="Hypothetical protein YgiW"/>
    <property type="match status" value="1"/>
</dbReference>
<evidence type="ECO:0000313" key="4">
    <source>
        <dbReference type="Proteomes" id="UP000765160"/>
    </source>
</evidence>
<name>A0ABX1F7M3_9PROT</name>
<dbReference type="InterPro" id="IPR036700">
    <property type="entry name" value="BOBF_sf"/>
</dbReference>
<evidence type="ECO:0000313" key="3">
    <source>
        <dbReference type="EMBL" id="NKE48342.1"/>
    </source>
</evidence>
<dbReference type="EMBL" id="JAAVTX010000009">
    <property type="protein sequence ID" value="NKE48342.1"/>
    <property type="molecule type" value="Genomic_DNA"/>
</dbReference>
<feature type="region of interest" description="Disordered" evidence="1">
    <location>
        <begin position="123"/>
        <end position="165"/>
    </location>
</feature>
<comment type="caution">
    <text evidence="3">The sequence shown here is derived from an EMBL/GenBank/DDBJ whole genome shotgun (WGS) entry which is preliminary data.</text>
</comment>
<sequence>MQTTHFRRAALSLALATALAAPAFAQNATTQNATPPAATQTPIGAIAPGGIAIEGEVTDVFGNRFVLQDGTGRVLVEAGPDWYHRLDIRQGERLRVTGRPEGRSFDAFTIRREDGREITIRRAEGSPPWAGREGREARERLEGRQQRERREERQQQGGIDETEARRVAEAAGYRIRGDVERKRRHWEIEAFNPRNERVEIHVDLAGRITREEWERD</sequence>
<evidence type="ECO:0000256" key="2">
    <source>
        <dbReference type="SAM" id="SignalP"/>
    </source>
</evidence>
<evidence type="ECO:0000256" key="1">
    <source>
        <dbReference type="SAM" id="MobiDB-lite"/>
    </source>
</evidence>
<dbReference type="RefSeq" id="WP_168054635.1">
    <property type="nucleotide sequence ID" value="NZ_JAATJR010000009.1"/>
</dbReference>
<dbReference type="Proteomes" id="UP000765160">
    <property type="component" value="Unassembled WGS sequence"/>
</dbReference>
<feature type="compositionally biased region" description="Basic and acidic residues" evidence="1">
    <location>
        <begin position="132"/>
        <end position="154"/>
    </location>
</feature>
<feature type="chain" id="PRO_5046050135" description="Peptidase propeptide and YPEB domain-containing protein" evidence="2">
    <location>
        <begin position="26"/>
        <end position="216"/>
    </location>
</feature>
<accession>A0ABX1F7M3</accession>
<reference evidence="3 4" key="1">
    <citation type="submission" date="2020-03" db="EMBL/GenBank/DDBJ databases">
        <title>Roseomonas selenitidurans sp. nov. isolated from soil.</title>
        <authorList>
            <person name="Liu H."/>
        </authorList>
    </citation>
    <scope>NUCLEOTIDE SEQUENCE [LARGE SCALE GENOMIC DNA]</scope>
    <source>
        <strain evidence="3 4">JCM 15073</strain>
    </source>
</reference>
<keyword evidence="4" id="KW-1185">Reference proteome</keyword>